<reference evidence="2" key="1">
    <citation type="submission" date="2020-11" db="EMBL/GenBank/DDBJ databases">
        <authorList>
            <consortium name="DOE Joint Genome Institute"/>
            <person name="Ahrendt S."/>
            <person name="Riley R."/>
            <person name="Andreopoulos W."/>
            <person name="Labutti K."/>
            <person name="Pangilinan J."/>
            <person name="Ruiz-Duenas F.J."/>
            <person name="Barrasa J.M."/>
            <person name="Sanchez-Garcia M."/>
            <person name="Camarero S."/>
            <person name="Miyauchi S."/>
            <person name="Serrano A."/>
            <person name="Linde D."/>
            <person name="Babiker R."/>
            <person name="Drula E."/>
            <person name="Ayuso-Fernandez I."/>
            <person name="Pacheco R."/>
            <person name="Padilla G."/>
            <person name="Ferreira P."/>
            <person name="Barriuso J."/>
            <person name="Kellner H."/>
            <person name="Castanera R."/>
            <person name="Alfaro M."/>
            <person name="Ramirez L."/>
            <person name="Pisabarro A.G."/>
            <person name="Kuo A."/>
            <person name="Tritt A."/>
            <person name="Lipzen A."/>
            <person name="He G."/>
            <person name="Yan M."/>
            <person name="Ng V."/>
            <person name="Cullen D."/>
            <person name="Martin F."/>
            <person name="Rosso M.-N."/>
            <person name="Henrissat B."/>
            <person name="Hibbett D."/>
            <person name="Martinez A.T."/>
            <person name="Grigoriev I.V."/>
        </authorList>
    </citation>
    <scope>NUCLEOTIDE SEQUENCE</scope>
    <source>
        <strain evidence="2">CIRM-BRFM 674</strain>
    </source>
</reference>
<proteinExistence type="predicted"/>
<dbReference type="EMBL" id="MU155130">
    <property type="protein sequence ID" value="KAF9486313.1"/>
    <property type="molecule type" value="Genomic_DNA"/>
</dbReference>
<evidence type="ECO:0000313" key="3">
    <source>
        <dbReference type="Proteomes" id="UP000807469"/>
    </source>
</evidence>
<feature type="compositionally biased region" description="Polar residues" evidence="1">
    <location>
        <begin position="221"/>
        <end position="235"/>
    </location>
</feature>
<comment type="caution">
    <text evidence="2">The sequence shown here is derived from an EMBL/GenBank/DDBJ whole genome shotgun (WGS) entry which is preliminary data.</text>
</comment>
<sequence length="333" mass="35970">MLSSWFSQKASDEGTIDGTTPRPSLTSPDPQSPPRQSTDKQPKRAFPTAFTTPHDTILSELQGISSRLNAPDIPHRPASFRSEQVASPDIPESIRDQVLNPIRSEGNLLAPTSTTPFPTSSRSAPASSDLLLDPFDGMSLGVLIPKHGSTDNDGEASPLPFNLPSSFDGPANTSSTGNEAVWNHLSRILDLQSQISKKHLEMENIGTAKGNDMKRKGHKLGSQSAEQSKLATGASSGLGLEDPSVPPGLPGSRRRVTSTVSAVSSSDEQDHEEGVDVPSEEAEKARIREDEFSKLASQFEGRKEAINDIMSKVGFRKSMLNFRHFLMLLQFTA</sequence>
<feature type="region of interest" description="Disordered" evidence="1">
    <location>
        <begin position="1"/>
        <end position="91"/>
    </location>
</feature>
<feature type="compositionally biased region" description="Polar residues" evidence="1">
    <location>
        <begin position="17"/>
        <end position="29"/>
    </location>
</feature>
<feature type="compositionally biased region" description="Low complexity" evidence="1">
    <location>
        <begin position="108"/>
        <end position="129"/>
    </location>
</feature>
<organism evidence="2 3">
    <name type="scientific">Pholiota conissans</name>
    <dbReference type="NCBI Taxonomy" id="109636"/>
    <lineage>
        <taxon>Eukaryota</taxon>
        <taxon>Fungi</taxon>
        <taxon>Dikarya</taxon>
        <taxon>Basidiomycota</taxon>
        <taxon>Agaricomycotina</taxon>
        <taxon>Agaricomycetes</taxon>
        <taxon>Agaricomycetidae</taxon>
        <taxon>Agaricales</taxon>
        <taxon>Agaricineae</taxon>
        <taxon>Strophariaceae</taxon>
        <taxon>Pholiota</taxon>
    </lineage>
</organism>
<dbReference type="AlphaFoldDB" id="A0A9P5ZFS9"/>
<feature type="region of interest" description="Disordered" evidence="1">
    <location>
        <begin position="206"/>
        <end position="284"/>
    </location>
</feature>
<protein>
    <submittedName>
        <fullName evidence="2">Uncharacterized protein</fullName>
    </submittedName>
</protein>
<evidence type="ECO:0000313" key="2">
    <source>
        <dbReference type="EMBL" id="KAF9486313.1"/>
    </source>
</evidence>
<feature type="region of interest" description="Disordered" evidence="1">
    <location>
        <begin position="146"/>
        <end position="178"/>
    </location>
</feature>
<dbReference type="Proteomes" id="UP000807469">
    <property type="component" value="Unassembled WGS sequence"/>
</dbReference>
<feature type="compositionally biased region" description="Acidic residues" evidence="1">
    <location>
        <begin position="267"/>
        <end position="280"/>
    </location>
</feature>
<accession>A0A9P5ZFS9</accession>
<evidence type="ECO:0000256" key="1">
    <source>
        <dbReference type="SAM" id="MobiDB-lite"/>
    </source>
</evidence>
<gene>
    <name evidence="2" type="ORF">BDN70DRAFT_1498</name>
</gene>
<name>A0A9P5ZFS9_9AGAR</name>
<dbReference type="OrthoDB" id="2537650at2759"/>
<keyword evidence="3" id="KW-1185">Reference proteome</keyword>
<feature type="region of interest" description="Disordered" evidence="1">
    <location>
        <begin position="105"/>
        <end position="129"/>
    </location>
</feature>
<feature type="compositionally biased region" description="Low complexity" evidence="1">
    <location>
        <begin position="257"/>
        <end position="266"/>
    </location>
</feature>